<dbReference type="PANTHER" id="PTHR23080:SF143">
    <property type="entry name" value="SI:DKEY-56D12.4"/>
    <property type="match status" value="1"/>
</dbReference>
<protein>
    <recommendedName>
        <fullName evidence="3">DDE Tnp4 domain-containing protein</fullName>
    </recommendedName>
</protein>
<gene>
    <name evidence="4" type="ORF">ACEWY4_024767</name>
</gene>
<dbReference type="AlphaFoldDB" id="A0ABD1IZK4"/>
<comment type="caution">
    <text evidence="4">The sequence shown here is derived from an EMBL/GenBank/DDBJ whole genome shotgun (WGS) entry which is preliminary data.</text>
</comment>
<dbReference type="EMBL" id="JBHFQA010000022">
    <property type="protein sequence ID" value="KAL2079023.1"/>
    <property type="molecule type" value="Genomic_DNA"/>
</dbReference>
<name>A0ABD1IZK4_9TELE</name>
<organism evidence="4 5">
    <name type="scientific">Coilia grayii</name>
    <name type="common">Gray's grenadier anchovy</name>
    <dbReference type="NCBI Taxonomy" id="363190"/>
    <lineage>
        <taxon>Eukaryota</taxon>
        <taxon>Metazoa</taxon>
        <taxon>Chordata</taxon>
        <taxon>Craniata</taxon>
        <taxon>Vertebrata</taxon>
        <taxon>Euteleostomi</taxon>
        <taxon>Actinopterygii</taxon>
        <taxon>Neopterygii</taxon>
        <taxon>Teleostei</taxon>
        <taxon>Clupei</taxon>
        <taxon>Clupeiformes</taxon>
        <taxon>Clupeoidei</taxon>
        <taxon>Engraulidae</taxon>
        <taxon>Coilinae</taxon>
        <taxon>Coilia</taxon>
    </lineage>
</organism>
<feature type="domain" description="DDE Tnp4" evidence="3">
    <location>
        <begin position="55"/>
        <end position="214"/>
    </location>
</feature>
<evidence type="ECO:0000259" key="3">
    <source>
        <dbReference type="Pfam" id="PF13359"/>
    </source>
</evidence>
<dbReference type="InterPro" id="IPR027806">
    <property type="entry name" value="HARBI1_dom"/>
</dbReference>
<evidence type="ECO:0000313" key="5">
    <source>
        <dbReference type="Proteomes" id="UP001591681"/>
    </source>
</evidence>
<comment type="cofactor">
    <cofactor evidence="1">
        <name>a divalent metal cation</name>
        <dbReference type="ChEBI" id="CHEBI:60240"/>
    </cofactor>
</comment>
<dbReference type="PANTHER" id="PTHR23080">
    <property type="entry name" value="THAP DOMAIN PROTEIN"/>
    <property type="match status" value="1"/>
</dbReference>
<evidence type="ECO:0000256" key="1">
    <source>
        <dbReference type="ARBA" id="ARBA00001968"/>
    </source>
</evidence>
<accession>A0ABD1IZK4</accession>
<sequence length="226" mass="25727">MFRVSQALVSRIISHWLDHMEGQMRGYVPWLGRDVIQSTMPQCFKEHYPSTTCIIDCSETPLQKPYKFNSRAESYNQYCGQNTIKHLLAIAPCGLIMFISSAYGGRCSDKFITAHSGFLENLHPGDEVMADRGFRIRDLLLERKVKLVLPAFTNGGLPLSEEDTTYAGHIANVRAHVIRVIHRLKNYRIVSETVPINLTPKFDKILRVCAALCNLRGDIIQEEMEE</sequence>
<keyword evidence="2" id="KW-0479">Metal-binding</keyword>
<dbReference type="GO" id="GO:0046872">
    <property type="term" value="F:metal ion binding"/>
    <property type="evidence" value="ECO:0007669"/>
    <property type="project" value="UniProtKB-KW"/>
</dbReference>
<proteinExistence type="predicted"/>
<reference evidence="4 5" key="1">
    <citation type="submission" date="2024-09" db="EMBL/GenBank/DDBJ databases">
        <title>A chromosome-level genome assembly of Gray's grenadier anchovy, Coilia grayii.</title>
        <authorList>
            <person name="Fu Z."/>
        </authorList>
    </citation>
    <scope>NUCLEOTIDE SEQUENCE [LARGE SCALE GENOMIC DNA]</scope>
    <source>
        <strain evidence="4">G4</strain>
        <tissue evidence="4">Muscle</tissue>
    </source>
</reference>
<evidence type="ECO:0000313" key="4">
    <source>
        <dbReference type="EMBL" id="KAL2079023.1"/>
    </source>
</evidence>
<dbReference type="Pfam" id="PF13359">
    <property type="entry name" value="DDE_Tnp_4"/>
    <property type="match status" value="1"/>
</dbReference>
<dbReference type="Proteomes" id="UP001591681">
    <property type="component" value="Unassembled WGS sequence"/>
</dbReference>
<keyword evidence="5" id="KW-1185">Reference proteome</keyword>
<evidence type="ECO:0000256" key="2">
    <source>
        <dbReference type="ARBA" id="ARBA00022723"/>
    </source>
</evidence>